<dbReference type="Proteomes" id="UP000177050">
    <property type="component" value="Unassembled WGS sequence"/>
</dbReference>
<name>A0A1F7L192_9BACT</name>
<organism evidence="1 2">
    <name type="scientific">Candidatus Roizmanbacteria bacterium RIFOXYD1_FULL_38_12</name>
    <dbReference type="NCBI Taxonomy" id="1802093"/>
    <lineage>
        <taxon>Bacteria</taxon>
        <taxon>Candidatus Roizmaniibacteriota</taxon>
    </lineage>
</organism>
<evidence type="ECO:0000313" key="2">
    <source>
        <dbReference type="Proteomes" id="UP000177050"/>
    </source>
</evidence>
<dbReference type="EMBL" id="MGBR01000001">
    <property type="protein sequence ID" value="OGK73814.1"/>
    <property type="molecule type" value="Genomic_DNA"/>
</dbReference>
<dbReference type="AlphaFoldDB" id="A0A1F7L192"/>
<sequence>MKKESFIKSVSKIIKILESSDKLIFPNNSLFEMSKNKIFTPFGDVLPLLLKYRSPLKNDLIDTQLLEKMIQLLIDKQALIRLNHIGFCYAVIDQEKERKRLALLTKKTNFHLYQEKSNDCSLWLFVGDTKNWQDPMLEFLPVASNTKDRWMIHYWLPHIHIDLDTTLTEVEIELMIDKVFGDKIEPYRSVVIDKVTYLVRAYVGTIDGINIHLDFATKRRRVKYMREELLKKLV</sequence>
<gene>
    <name evidence="1" type="ORF">A3K52_03465</name>
</gene>
<proteinExistence type="predicted"/>
<evidence type="ECO:0000313" key="1">
    <source>
        <dbReference type="EMBL" id="OGK73814.1"/>
    </source>
</evidence>
<comment type="caution">
    <text evidence="1">The sequence shown here is derived from an EMBL/GenBank/DDBJ whole genome shotgun (WGS) entry which is preliminary data.</text>
</comment>
<protein>
    <submittedName>
        <fullName evidence="1">Uncharacterized protein</fullName>
    </submittedName>
</protein>
<reference evidence="1 2" key="1">
    <citation type="journal article" date="2016" name="Nat. Commun.">
        <title>Thousands of microbial genomes shed light on interconnected biogeochemical processes in an aquifer system.</title>
        <authorList>
            <person name="Anantharaman K."/>
            <person name="Brown C.T."/>
            <person name="Hug L.A."/>
            <person name="Sharon I."/>
            <person name="Castelle C.J."/>
            <person name="Probst A.J."/>
            <person name="Thomas B.C."/>
            <person name="Singh A."/>
            <person name="Wilkins M.J."/>
            <person name="Karaoz U."/>
            <person name="Brodie E.L."/>
            <person name="Williams K.H."/>
            <person name="Hubbard S.S."/>
            <person name="Banfield J.F."/>
        </authorList>
    </citation>
    <scope>NUCLEOTIDE SEQUENCE [LARGE SCALE GENOMIC DNA]</scope>
</reference>
<accession>A0A1F7L192</accession>